<keyword evidence="9" id="KW-0732">Signal</keyword>
<feature type="chain" id="PRO_5043485793" description="Glucose-methanol-choline oxidoreductase N-terminal domain-containing protein" evidence="9">
    <location>
        <begin position="23"/>
        <end position="629"/>
    </location>
</feature>
<dbReference type="PANTHER" id="PTHR11552:SF201">
    <property type="entry name" value="GLUCOSE-METHANOL-CHOLINE OXIDOREDUCTASE N-TERMINAL DOMAIN-CONTAINING PROTEIN"/>
    <property type="match status" value="1"/>
</dbReference>
<dbReference type="GO" id="GO:0050660">
    <property type="term" value="F:flavin adenine dinucleotide binding"/>
    <property type="evidence" value="ECO:0007669"/>
    <property type="project" value="InterPro"/>
</dbReference>
<dbReference type="AlphaFoldDB" id="A0AAV9WWJ4"/>
<dbReference type="SUPFAM" id="SSF54373">
    <property type="entry name" value="FAD-linked reductases, C-terminal domain"/>
    <property type="match status" value="1"/>
</dbReference>
<organism evidence="12 13">
    <name type="scientific">Orbilia ellipsospora</name>
    <dbReference type="NCBI Taxonomy" id="2528407"/>
    <lineage>
        <taxon>Eukaryota</taxon>
        <taxon>Fungi</taxon>
        <taxon>Dikarya</taxon>
        <taxon>Ascomycota</taxon>
        <taxon>Pezizomycotina</taxon>
        <taxon>Orbiliomycetes</taxon>
        <taxon>Orbiliales</taxon>
        <taxon>Orbiliaceae</taxon>
        <taxon>Orbilia</taxon>
    </lineage>
</organism>
<name>A0AAV9WWJ4_9PEZI</name>
<keyword evidence="3 8" id="KW-0285">Flavoprotein</keyword>
<gene>
    <name evidence="12" type="ORF">TWF694_004481</name>
</gene>
<evidence type="ECO:0000259" key="11">
    <source>
        <dbReference type="PROSITE" id="PS00624"/>
    </source>
</evidence>
<feature type="signal peptide" evidence="9">
    <location>
        <begin position="1"/>
        <end position="22"/>
    </location>
</feature>
<reference evidence="12 13" key="1">
    <citation type="submission" date="2019-10" db="EMBL/GenBank/DDBJ databases">
        <authorList>
            <person name="Palmer J.M."/>
        </authorList>
    </citation>
    <scope>NUCLEOTIDE SEQUENCE [LARGE SCALE GENOMIC DNA]</scope>
    <source>
        <strain evidence="12 13">TWF694</strain>
    </source>
</reference>
<keyword evidence="4 7" id="KW-0274">FAD</keyword>
<dbReference type="PROSITE" id="PS00623">
    <property type="entry name" value="GMC_OXRED_1"/>
    <property type="match status" value="1"/>
</dbReference>
<dbReference type="PIRSF" id="PIRSF000137">
    <property type="entry name" value="Alcohol_oxidase"/>
    <property type="match status" value="1"/>
</dbReference>
<evidence type="ECO:0000256" key="8">
    <source>
        <dbReference type="RuleBase" id="RU003968"/>
    </source>
</evidence>
<comment type="similarity">
    <text evidence="2 8">Belongs to the GMC oxidoreductase family.</text>
</comment>
<evidence type="ECO:0000256" key="2">
    <source>
        <dbReference type="ARBA" id="ARBA00010790"/>
    </source>
</evidence>
<dbReference type="PROSITE" id="PS00624">
    <property type="entry name" value="GMC_OXRED_2"/>
    <property type="match status" value="1"/>
</dbReference>
<evidence type="ECO:0000256" key="5">
    <source>
        <dbReference type="ARBA" id="ARBA00023002"/>
    </source>
</evidence>
<evidence type="ECO:0000256" key="4">
    <source>
        <dbReference type="ARBA" id="ARBA00022827"/>
    </source>
</evidence>
<protein>
    <recommendedName>
        <fullName evidence="10 11">Glucose-methanol-choline oxidoreductase N-terminal domain-containing protein</fullName>
    </recommendedName>
</protein>
<feature type="binding site" evidence="7">
    <location>
        <position position="260"/>
    </location>
    <ligand>
        <name>FAD</name>
        <dbReference type="ChEBI" id="CHEBI:57692"/>
    </ligand>
</feature>
<dbReference type="Pfam" id="PF05199">
    <property type="entry name" value="GMC_oxred_C"/>
    <property type="match status" value="1"/>
</dbReference>
<dbReference type="GO" id="GO:0016614">
    <property type="term" value="F:oxidoreductase activity, acting on CH-OH group of donors"/>
    <property type="evidence" value="ECO:0007669"/>
    <property type="project" value="InterPro"/>
</dbReference>
<evidence type="ECO:0000259" key="10">
    <source>
        <dbReference type="PROSITE" id="PS00623"/>
    </source>
</evidence>
<accession>A0AAV9WWJ4</accession>
<dbReference type="InterPro" id="IPR007867">
    <property type="entry name" value="GMC_OxRtase_C"/>
</dbReference>
<dbReference type="Gene3D" id="3.30.560.10">
    <property type="entry name" value="Glucose Oxidase, domain 3"/>
    <property type="match status" value="1"/>
</dbReference>
<proteinExistence type="inferred from homology"/>
<feature type="domain" description="Glucose-methanol-choline oxidoreductase N-terminal" evidence="10">
    <location>
        <begin position="110"/>
        <end position="133"/>
    </location>
</feature>
<comment type="cofactor">
    <cofactor evidence="1 7">
        <name>FAD</name>
        <dbReference type="ChEBI" id="CHEBI:57692"/>
    </cofactor>
</comment>
<keyword evidence="13" id="KW-1185">Reference proteome</keyword>
<keyword evidence="5" id="KW-0560">Oxidoreductase</keyword>
<evidence type="ECO:0000256" key="3">
    <source>
        <dbReference type="ARBA" id="ARBA00022630"/>
    </source>
</evidence>
<evidence type="ECO:0000256" key="1">
    <source>
        <dbReference type="ARBA" id="ARBA00001974"/>
    </source>
</evidence>
<dbReference type="Pfam" id="PF00732">
    <property type="entry name" value="GMC_oxred_N"/>
    <property type="match status" value="1"/>
</dbReference>
<dbReference type="EMBL" id="JAVHJO010000015">
    <property type="protein sequence ID" value="KAK6527498.1"/>
    <property type="molecule type" value="Genomic_DNA"/>
</dbReference>
<comment type="caution">
    <text evidence="12">The sequence shown here is derived from an EMBL/GenBank/DDBJ whole genome shotgun (WGS) entry which is preliminary data.</text>
</comment>
<dbReference type="InterPro" id="IPR036188">
    <property type="entry name" value="FAD/NAD-bd_sf"/>
</dbReference>
<dbReference type="Gene3D" id="3.50.50.60">
    <property type="entry name" value="FAD/NAD(P)-binding domain"/>
    <property type="match status" value="1"/>
</dbReference>
<dbReference type="PANTHER" id="PTHR11552">
    <property type="entry name" value="GLUCOSE-METHANOL-CHOLINE GMC OXIDOREDUCTASE"/>
    <property type="match status" value="1"/>
</dbReference>
<dbReference type="InterPro" id="IPR000172">
    <property type="entry name" value="GMC_OxRdtase_N"/>
</dbReference>
<feature type="domain" description="Glucose-methanol-choline oxidoreductase N-terminal" evidence="11">
    <location>
        <begin position="299"/>
        <end position="313"/>
    </location>
</feature>
<evidence type="ECO:0000256" key="9">
    <source>
        <dbReference type="SAM" id="SignalP"/>
    </source>
</evidence>
<feature type="binding site" evidence="7">
    <location>
        <begin position="552"/>
        <end position="553"/>
    </location>
    <ligand>
        <name>FAD</name>
        <dbReference type="ChEBI" id="CHEBI:57692"/>
    </ligand>
</feature>
<dbReference type="Proteomes" id="UP001365542">
    <property type="component" value="Unassembled WGS sequence"/>
</dbReference>
<evidence type="ECO:0000256" key="6">
    <source>
        <dbReference type="PIRSR" id="PIRSR000137-1"/>
    </source>
</evidence>
<sequence length="629" mass="68589">MYIHKFYLPVLSLFLYAGKGEGLTASQFCSHGFDYIIVGGGTAGLVVANRLSANPLIKVGVIEAGANGLDDPIIYTPGFVGKAVGTSYDWAFSTTPQSELEDRELYWARGKALGGSSAINFYVWMRGNKQDYDAWSNLGNTGWDFNSMVPYFKKPEHFWPPTAAESNEFNLWFNAADHGMSGPINTSYSVTYGGTHQYWQQTLNNLHLPNRTTFGGSNWGVWTGLTSVNPDNRTRSYSASQYYRPYAGRPNLFVLCNAMVRNVTLETIGGQLTATGVHFTYGGEDYHVSVNEEVIVSAGTVQSPGILELSGIGNPTVLAAAGIPLKLSNVNVGEHLQDRIMSVLAYEIDDSVSNQDPLNTPEGLAAAQAEYDTDHTGLLTVLPVDFAYVPLKYYLTKNNVTYLRSLVTGTDARTQNIKSKLNWDINLGSMEFVLDPNLLFPAVPNPDPTKKYALVYQMLQYPFSTGNIHIPAAPSGGKTTSSDTPVIDPKYYQGDGIVDQYTMAAGQVFADKIAREGPMSSIIVKRVVPPEPAPGQKDNWFENLKNSTVSDWHPIGTCAMGGSAGASGGVVDARLRVYGVKGLRVVDASIMPIQISSHLQGTVYAIAEKGAAMIIEDYVARHHHHHHKD</sequence>
<evidence type="ECO:0000313" key="12">
    <source>
        <dbReference type="EMBL" id="KAK6527498.1"/>
    </source>
</evidence>
<feature type="active site" description="Proton donor" evidence="6">
    <location>
        <position position="553"/>
    </location>
</feature>
<feature type="binding site" evidence="7">
    <location>
        <begin position="120"/>
        <end position="123"/>
    </location>
    <ligand>
        <name>FAD</name>
        <dbReference type="ChEBI" id="CHEBI:57692"/>
    </ligand>
</feature>
<evidence type="ECO:0000256" key="7">
    <source>
        <dbReference type="PIRSR" id="PIRSR000137-2"/>
    </source>
</evidence>
<evidence type="ECO:0000313" key="13">
    <source>
        <dbReference type="Proteomes" id="UP001365542"/>
    </source>
</evidence>
<dbReference type="InterPro" id="IPR012132">
    <property type="entry name" value="GMC_OxRdtase"/>
</dbReference>
<feature type="active site" description="Proton acceptor" evidence="6">
    <location>
        <position position="598"/>
    </location>
</feature>
<dbReference type="SUPFAM" id="SSF51905">
    <property type="entry name" value="FAD/NAD(P)-binding domain"/>
    <property type="match status" value="1"/>
</dbReference>